<reference evidence="1 2" key="1">
    <citation type="journal article" date="2016" name="Nat. Commun.">
        <title>Thousands of microbial genomes shed light on interconnected biogeochemical processes in an aquifer system.</title>
        <authorList>
            <person name="Anantharaman K."/>
            <person name="Brown C.T."/>
            <person name="Hug L.A."/>
            <person name="Sharon I."/>
            <person name="Castelle C.J."/>
            <person name="Probst A.J."/>
            <person name="Thomas B.C."/>
            <person name="Singh A."/>
            <person name="Wilkins M.J."/>
            <person name="Karaoz U."/>
            <person name="Brodie E.L."/>
            <person name="Williams K.H."/>
            <person name="Hubbard S.S."/>
            <person name="Banfield J.F."/>
        </authorList>
    </citation>
    <scope>NUCLEOTIDE SEQUENCE [LARGE SCALE GENOMIC DNA]</scope>
</reference>
<evidence type="ECO:0000313" key="2">
    <source>
        <dbReference type="Proteomes" id="UP000176431"/>
    </source>
</evidence>
<name>A0A1F5B4I9_9BACT</name>
<evidence type="ECO:0000313" key="1">
    <source>
        <dbReference type="EMBL" id="OGD25540.1"/>
    </source>
</evidence>
<proteinExistence type="predicted"/>
<dbReference type="Proteomes" id="UP000176431">
    <property type="component" value="Unassembled WGS sequence"/>
</dbReference>
<protein>
    <recommendedName>
        <fullName evidence="3">DOD-type homing endonuclease domain-containing protein</fullName>
    </recommendedName>
</protein>
<organism evidence="1 2">
    <name type="scientific">Candidatus Azambacteria bacterium RIFCSPHIGHO2_01_FULL_40_24</name>
    <dbReference type="NCBI Taxonomy" id="1797301"/>
    <lineage>
        <taxon>Bacteria</taxon>
        <taxon>Candidatus Azamiibacteriota</taxon>
    </lineage>
</organism>
<dbReference type="InterPro" id="IPR027434">
    <property type="entry name" value="Homing_endonucl"/>
</dbReference>
<dbReference type="EMBL" id="MEYK01000010">
    <property type="protein sequence ID" value="OGD25540.1"/>
    <property type="molecule type" value="Genomic_DNA"/>
</dbReference>
<evidence type="ECO:0008006" key="3">
    <source>
        <dbReference type="Google" id="ProtNLM"/>
    </source>
</evidence>
<dbReference type="AlphaFoldDB" id="A0A1F5B4I9"/>
<comment type="caution">
    <text evidence="1">The sequence shown here is derived from an EMBL/GenBank/DDBJ whole genome shotgun (WGS) entry which is preliminary data.</text>
</comment>
<accession>A0A1F5B4I9</accession>
<dbReference type="SUPFAM" id="SSF55608">
    <property type="entry name" value="Homing endonucleases"/>
    <property type="match status" value="1"/>
</dbReference>
<dbReference type="Gene3D" id="3.10.28.10">
    <property type="entry name" value="Homing endonucleases"/>
    <property type="match status" value="1"/>
</dbReference>
<sequence length="218" mass="25661">MPMKPLNKVKIKWSPEFAYAIGLLVTDGNLSPDGRHFDFTSQDKEQLLNFMKCLGIKVKIGYKISGYTGKRSTHIQFGDVNFYKFLFQIGLMPAKTKIISKIDIPENYFFDFLRGHHDGDGTFFSYWDPRWKSSFMFYTVFISASKKHIDWIRNKLFKLLRIKGHITRDSKKSVYQLKYAKTESLKLLPKMYYNSKVICLSRKRFKIEKALKIAHKTL</sequence>
<gene>
    <name evidence="1" type="ORF">A2819_02110</name>
</gene>